<dbReference type="Proteomes" id="UP000526734">
    <property type="component" value="Unassembled WGS sequence"/>
</dbReference>
<organism evidence="1 2">
    <name type="scientific">Amycolatopsis dendrobii</name>
    <dbReference type="NCBI Taxonomy" id="2760662"/>
    <lineage>
        <taxon>Bacteria</taxon>
        <taxon>Bacillati</taxon>
        <taxon>Actinomycetota</taxon>
        <taxon>Actinomycetes</taxon>
        <taxon>Pseudonocardiales</taxon>
        <taxon>Pseudonocardiaceae</taxon>
        <taxon>Amycolatopsis</taxon>
    </lineage>
</organism>
<gene>
    <name evidence="1" type="ORF">H4281_04700</name>
</gene>
<proteinExistence type="predicted"/>
<dbReference type="AlphaFoldDB" id="A0A7W3VSL9"/>
<keyword evidence="2" id="KW-1185">Reference proteome</keyword>
<dbReference type="RefSeq" id="WP_182889647.1">
    <property type="nucleotide sequence ID" value="NZ_JACGZW010000002.1"/>
</dbReference>
<name>A0A7W3VSL9_9PSEU</name>
<evidence type="ECO:0000313" key="1">
    <source>
        <dbReference type="EMBL" id="MBB1152423.1"/>
    </source>
</evidence>
<dbReference type="EMBL" id="JACGZW010000002">
    <property type="protein sequence ID" value="MBB1152423.1"/>
    <property type="molecule type" value="Genomic_DNA"/>
</dbReference>
<protein>
    <submittedName>
        <fullName evidence="1">Uncharacterized protein</fullName>
    </submittedName>
</protein>
<comment type="caution">
    <text evidence="1">The sequence shown here is derived from an EMBL/GenBank/DDBJ whole genome shotgun (WGS) entry which is preliminary data.</text>
</comment>
<evidence type="ECO:0000313" key="2">
    <source>
        <dbReference type="Proteomes" id="UP000526734"/>
    </source>
</evidence>
<accession>A0A7W3VSL9</accession>
<reference evidence="1 2" key="1">
    <citation type="submission" date="2020-08" db="EMBL/GenBank/DDBJ databases">
        <title>Amycolatopsis sp. nov. DR6-1 isolated from Dendrobium heterocarpum.</title>
        <authorList>
            <person name="Tedsree N."/>
            <person name="Kuncharoen N."/>
            <person name="Likhitwitayawuid K."/>
            <person name="Tanasupawat S."/>
        </authorList>
    </citation>
    <scope>NUCLEOTIDE SEQUENCE [LARGE SCALE GENOMIC DNA]</scope>
    <source>
        <strain evidence="1 2">DR6-1</strain>
    </source>
</reference>
<sequence>MHSSSVELSCDCAVRLFLARPEAARALNMKGNSEHSGHASGTPFKGLHPHDFRRYVAAVLDTAGLTAREVADHEGISRTTWSAAWSAMMPVPRSANGRDIEPPKDES</sequence>